<accession>A0ABR6ZDB3</accession>
<protein>
    <recommendedName>
        <fullName evidence="4">Lipoprotein</fullName>
    </recommendedName>
</protein>
<name>A0ABR6ZDB3_9BURK</name>
<evidence type="ECO:0000256" key="1">
    <source>
        <dbReference type="SAM" id="SignalP"/>
    </source>
</evidence>
<evidence type="ECO:0008006" key="4">
    <source>
        <dbReference type="Google" id="ProtNLM"/>
    </source>
</evidence>
<proteinExistence type="predicted"/>
<organism evidence="2 3">
    <name type="scientific">Undibacterium umbellatum</name>
    <dbReference type="NCBI Taxonomy" id="2762300"/>
    <lineage>
        <taxon>Bacteria</taxon>
        <taxon>Pseudomonadati</taxon>
        <taxon>Pseudomonadota</taxon>
        <taxon>Betaproteobacteria</taxon>
        <taxon>Burkholderiales</taxon>
        <taxon>Oxalobacteraceae</taxon>
        <taxon>Undibacterium</taxon>
    </lineage>
</organism>
<reference evidence="2 3" key="1">
    <citation type="submission" date="2020-08" db="EMBL/GenBank/DDBJ databases">
        <title>Novel species isolated from subtropical streams in China.</title>
        <authorList>
            <person name="Lu H."/>
        </authorList>
    </citation>
    <scope>NUCLEOTIDE SEQUENCE [LARGE SCALE GENOMIC DNA]</scope>
    <source>
        <strain evidence="2 3">NL8W</strain>
    </source>
</reference>
<dbReference type="EMBL" id="JACOFX010000009">
    <property type="protein sequence ID" value="MBC3909310.1"/>
    <property type="molecule type" value="Genomic_DNA"/>
</dbReference>
<comment type="caution">
    <text evidence="2">The sequence shown here is derived from an EMBL/GenBank/DDBJ whole genome shotgun (WGS) entry which is preliminary data.</text>
</comment>
<dbReference type="Proteomes" id="UP000646911">
    <property type="component" value="Unassembled WGS sequence"/>
</dbReference>
<gene>
    <name evidence="2" type="ORF">H8L47_17265</name>
</gene>
<keyword evidence="1" id="KW-0732">Signal</keyword>
<feature type="signal peptide" evidence="1">
    <location>
        <begin position="1"/>
        <end position="26"/>
    </location>
</feature>
<keyword evidence="3" id="KW-1185">Reference proteome</keyword>
<evidence type="ECO:0000313" key="3">
    <source>
        <dbReference type="Proteomes" id="UP000646911"/>
    </source>
</evidence>
<sequence length="249" mass="27477">MHLHSVSRFKKSTLAALIFSISCALASPALMAQNQATDMAGTTDQARLVNAAAQRDFAEFVQFNIQRRGGTLPSEFPLDVNDVHDLKDARIDYGFQVYSVPPQDVMNGRGDLRSIARATGEWRFVISLNNNPIGLATLRQNNGRWGITSYGGAVLAKDVDAAIAMHGNSTRSNLRFIRVYQAMSDFLEVVSPIDARARFAPLHAARQSLLLQQRSEKTGTSSTNTGLLEQSDILDPLRVSVKRNIENFR</sequence>
<feature type="chain" id="PRO_5047405564" description="Lipoprotein" evidence="1">
    <location>
        <begin position="27"/>
        <end position="249"/>
    </location>
</feature>
<dbReference type="RefSeq" id="WP_186954835.1">
    <property type="nucleotide sequence ID" value="NZ_JACOFX010000009.1"/>
</dbReference>
<evidence type="ECO:0000313" key="2">
    <source>
        <dbReference type="EMBL" id="MBC3909310.1"/>
    </source>
</evidence>